<evidence type="ECO:0000313" key="3">
    <source>
        <dbReference type="Proteomes" id="UP000590442"/>
    </source>
</evidence>
<proteinExistence type="predicted"/>
<sequence length="154" mass="17819">MNNSTRIFFCVLFLISVNVMAQTNNLTEHSVIKPIKHLKLLLEKNETTNFQVQIINRHNGEYRINSLIELDKDKVSIKSHINDMTNTSSDINLNYSKDKFIEKLENLLTHTGDFYILAGHYQNIQIEQGSTIVEYLTRDAHGLINLLNRDDKSN</sequence>
<dbReference type="AlphaFoldDB" id="A0A846QWZ9"/>
<keyword evidence="1" id="KW-0732">Signal</keyword>
<name>A0A846QWZ9_9FLAO</name>
<organism evidence="2 3">
    <name type="scientific">Saonia flava</name>
    <dbReference type="NCBI Taxonomy" id="523696"/>
    <lineage>
        <taxon>Bacteria</taxon>
        <taxon>Pseudomonadati</taxon>
        <taxon>Bacteroidota</taxon>
        <taxon>Flavobacteriia</taxon>
        <taxon>Flavobacteriales</taxon>
        <taxon>Flavobacteriaceae</taxon>
        <taxon>Saonia</taxon>
    </lineage>
</organism>
<gene>
    <name evidence="2" type="ORF">GGR42_000096</name>
</gene>
<feature type="chain" id="PRO_5032321018" evidence="1">
    <location>
        <begin position="22"/>
        <end position="154"/>
    </location>
</feature>
<feature type="signal peptide" evidence="1">
    <location>
        <begin position="1"/>
        <end position="21"/>
    </location>
</feature>
<evidence type="ECO:0000313" key="2">
    <source>
        <dbReference type="EMBL" id="NJB69634.1"/>
    </source>
</evidence>
<protein>
    <submittedName>
        <fullName evidence="2">Uncharacterized protein</fullName>
    </submittedName>
</protein>
<evidence type="ECO:0000256" key="1">
    <source>
        <dbReference type="SAM" id="SignalP"/>
    </source>
</evidence>
<dbReference type="EMBL" id="JAATJJ010000001">
    <property type="protein sequence ID" value="NJB69634.1"/>
    <property type="molecule type" value="Genomic_DNA"/>
</dbReference>
<accession>A0A846QWZ9</accession>
<comment type="caution">
    <text evidence="2">The sequence shown here is derived from an EMBL/GenBank/DDBJ whole genome shotgun (WGS) entry which is preliminary data.</text>
</comment>
<reference evidence="2 3" key="1">
    <citation type="submission" date="2020-03" db="EMBL/GenBank/DDBJ databases">
        <title>Genomic Encyclopedia of Type Strains, Phase IV (KMG-IV): sequencing the most valuable type-strain genomes for metagenomic binning, comparative biology and taxonomic classification.</title>
        <authorList>
            <person name="Goeker M."/>
        </authorList>
    </citation>
    <scope>NUCLEOTIDE SEQUENCE [LARGE SCALE GENOMIC DNA]</scope>
    <source>
        <strain evidence="2 3">DSM 29762</strain>
    </source>
</reference>
<keyword evidence="3" id="KW-1185">Reference proteome</keyword>
<dbReference type="Proteomes" id="UP000590442">
    <property type="component" value="Unassembled WGS sequence"/>
</dbReference>